<evidence type="ECO:0000256" key="7">
    <source>
        <dbReference type="SAM" id="Phobius"/>
    </source>
</evidence>
<feature type="transmembrane region" description="Helical" evidence="7">
    <location>
        <begin position="201"/>
        <end position="224"/>
    </location>
</feature>
<feature type="transmembrane region" description="Helical" evidence="7">
    <location>
        <begin position="145"/>
        <end position="166"/>
    </location>
</feature>
<name>A0ABQ0BU77_9FIRM</name>
<evidence type="ECO:0000313" key="9">
    <source>
        <dbReference type="EMBL" id="GAA6500103.1"/>
    </source>
</evidence>
<keyword evidence="3 7" id="KW-0812">Transmembrane</keyword>
<dbReference type="InterPro" id="IPR003838">
    <property type="entry name" value="ABC3_permease_C"/>
</dbReference>
<keyword evidence="2" id="KW-1003">Cell membrane</keyword>
<feature type="transmembrane region" description="Helical" evidence="7">
    <location>
        <begin position="323"/>
        <end position="343"/>
    </location>
</feature>
<gene>
    <name evidence="9" type="ORF">K340107D12_29190</name>
</gene>
<keyword evidence="10" id="KW-1185">Reference proteome</keyword>
<dbReference type="PANTHER" id="PTHR30572">
    <property type="entry name" value="MEMBRANE COMPONENT OF TRANSPORTER-RELATED"/>
    <property type="match status" value="1"/>
</dbReference>
<feature type="transmembrane region" description="Helical" evidence="7">
    <location>
        <begin position="661"/>
        <end position="685"/>
    </location>
</feature>
<feature type="domain" description="ABC3 transporter permease C-terminal" evidence="8">
    <location>
        <begin position="153"/>
        <end position="277"/>
    </location>
</feature>
<feature type="domain" description="ABC3 transporter permease C-terminal" evidence="8">
    <location>
        <begin position="610"/>
        <end position="720"/>
    </location>
</feature>
<dbReference type="EMBL" id="BAABZQ010000001">
    <property type="protein sequence ID" value="GAA6500103.1"/>
    <property type="molecule type" value="Genomic_DNA"/>
</dbReference>
<keyword evidence="4 7" id="KW-1133">Transmembrane helix</keyword>
<keyword evidence="5 7" id="KW-0472">Membrane</keyword>
<evidence type="ECO:0000313" key="10">
    <source>
        <dbReference type="Proteomes" id="UP001600941"/>
    </source>
</evidence>
<dbReference type="RefSeq" id="WP_227210474.1">
    <property type="nucleotide sequence ID" value="NZ_BAABZQ010000001.1"/>
</dbReference>
<organism evidence="9 10">
    <name type="scientific">Blautia parvula</name>
    <dbReference type="NCBI Taxonomy" id="2877527"/>
    <lineage>
        <taxon>Bacteria</taxon>
        <taxon>Bacillati</taxon>
        <taxon>Bacillota</taxon>
        <taxon>Clostridia</taxon>
        <taxon>Lachnospirales</taxon>
        <taxon>Lachnospiraceae</taxon>
        <taxon>Blautia</taxon>
    </lineage>
</organism>
<dbReference type="InterPro" id="IPR050250">
    <property type="entry name" value="Macrolide_Exporter_MacB"/>
</dbReference>
<proteinExistence type="inferred from homology"/>
<comment type="subcellular location">
    <subcellularLocation>
        <location evidence="1">Cell membrane</location>
        <topology evidence="1">Multi-pass membrane protein</topology>
    </subcellularLocation>
</comment>
<evidence type="ECO:0000256" key="2">
    <source>
        <dbReference type="ARBA" id="ARBA00022475"/>
    </source>
</evidence>
<sequence length="737" mass="82812">MWKEYSRSYIKNNRSSGISVMVAAFISALFLSLLCSLFYNLWKYEVERIQIEEGSWQGRIEGSFDEDTLAAVKNFPNIEKVVINQEGTEGEKAAVDLYFEDMGTILEDLPKIAKLAEVPPEAVSCHHSLLAMYLIRDPQDTAPRLIFPLFLAITAMACISLVMIIHNSFAVTMNARVHQFGIFSSIGATPGQIRTCLLQEAAALCAVPVVSGNLLGIMIAMGLLKLANIMTGNLAEGRHEAEWGYHPLVFICTFAVTVFTVWLSAWYPARKLSRLTPLEAIKNTGELPLYKRKNSRLLSFFFGLEGELASNALKAQKKAWRTATLSLTFSFMAFTLMQCFFTLTDISTRMTYFEKYQNVWDVMVTVKDTEMDTFGGTKQMQELLDVRSCTVYQKAEAKRLITEEEISGQFRAAGGFENADQTFVSDTDSGWMIHAPVVILDDASFLSYCEQIGAEPRLDGAVILNRIRDSRNPNFRDPDYIPYLKEDRGITVLRSTADDKMAAKIPVITYTQEVPVLREEYGTLDYYELVHFLPVSLWKQIKTPIGGAEEDFYIRVLAGENAAMDELDRLEKEVTRLVGSGYTIVSENRIQEKLSDDKMKDGMMLIFGGFCVLLAFIGIGNVFSNTLGFVRQRRREFARYMSVGLTPGGIKKMFCVEALIIAGRPVLVTLPLTILLAALMLKASYLEPMIFIREAPFIPVLAFIIAVFAFVALAYYIGGKKVLRYKLADILRDDTMN</sequence>
<feature type="transmembrane region" description="Helical" evidence="7">
    <location>
        <begin position="20"/>
        <end position="42"/>
    </location>
</feature>
<evidence type="ECO:0000256" key="4">
    <source>
        <dbReference type="ARBA" id="ARBA00022989"/>
    </source>
</evidence>
<evidence type="ECO:0000256" key="3">
    <source>
        <dbReference type="ARBA" id="ARBA00022692"/>
    </source>
</evidence>
<comment type="similarity">
    <text evidence="6">Belongs to the ABC-4 integral membrane protein family.</text>
</comment>
<feature type="transmembrane region" description="Helical" evidence="7">
    <location>
        <begin position="603"/>
        <end position="630"/>
    </location>
</feature>
<dbReference type="PANTHER" id="PTHR30572:SF4">
    <property type="entry name" value="ABC TRANSPORTER PERMEASE YTRF"/>
    <property type="match status" value="1"/>
</dbReference>
<dbReference type="Proteomes" id="UP001600941">
    <property type="component" value="Unassembled WGS sequence"/>
</dbReference>
<evidence type="ECO:0000259" key="8">
    <source>
        <dbReference type="Pfam" id="PF02687"/>
    </source>
</evidence>
<feature type="transmembrane region" description="Helical" evidence="7">
    <location>
        <begin position="697"/>
        <end position="717"/>
    </location>
</feature>
<evidence type="ECO:0000256" key="6">
    <source>
        <dbReference type="ARBA" id="ARBA00038076"/>
    </source>
</evidence>
<evidence type="ECO:0000256" key="1">
    <source>
        <dbReference type="ARBA" id="ARBA00004651"/>
    </source>
</evidence>
<dbReference type="Pfam" id="PF02687">
    <property type="entry name" value="FtsX"/>
    <property type="match status" value="2"/>
</dbReference>
<evidence type="ECO:0000256" key="5">
    <source>
        <dbReference type="ARBA" id="ARBA00023136"/>
    </source>
</evidence>
<protein>
    <submittedName>
        <fullName evidence="9">FtsX-like permease family protein</fullName>
    </submittedName>
</protein>
<feature type="transmembrane region" description="Helical" evidence="7">
    <location>
        <begin position="244"/>
        <end position="267"/>
    </location>
</feature>
<accession>A0ABQ0BU77</accession>
<reference evidence="9 10" key="1">
    <citation type="submission" date="2024-04" db="EMBL/GenBank/DDBJ databases">
        <title>Defined microbial consortia suppress multidrug-resistant proinflammatory Enterobacteriaceae via ecological control.</title>
        <authorList>
            <person name="Furuichi M."/>
            <person name="Kawaguchi T."/>
            <person name="Pust M."/>
            <person name="Yasuma K."/>
            <person name="Plichta D."/>
            <person name="Hasegawa N."/>
            <person name="Ohya T."/>
            <person name="Bhattarai S."/>
            <person name="Sasajima S."/>
            <person name="Aoto Y."/>
            <person name="Tuganbaev T."/>
            <person name="Yaginuma M."/>
            <person name="Ueda M."/>
            <person name="Okahashi N."/>
            <person name="Amafuji K."/>
            <person name="Kiridooshi Y."/>
            <person name="Sugita K."/>
            <person name="Strazar M."/>
            <person name="Skelly A."/>
            <person name="Suda W."/>
            <person name="Hattori M."/>
            <person name="Nakamoto N."/>
            <person name="Caballero S."/>
            <person name="Norman J."/>
            <person name="Olle B."/>
            <person name="Tanoue T."/>
            <person name="Arita M."/>
            <person name="Bucci V."/>
            <person name="Atarashi K."/>
            <person name="Xavier R."/>
            <person name="Honda K."/>
        </authorList>
    </citation>
    <scope>NUCLEOTIDE SEQUENCE [LARGE SCALE GENOMIC DNA]</scope>
    <source>
        <strain evidence="10">k34-0107-D12</strain>
    </source>
</reference>
<comment type="caution">
    <text evidence="9">The sequence shown here is derived from an EMBL/GenBank/DDBJ whole genome shotgun (WGS) entry which is preliminary data.</text>
</comment>